<reference evidence="2" key="1">
    <citation type="journal article" date="2019" name="Int. J. Syst. Evol. Microbiol.">
        <title>The Global Catalogue of Microorganisms (GCM) 10K type strain sequencing project: providing services to taxonomists for standard genome sequencing and annotation.</title>
        <authorList>
            <consortium name="The Broad Institute Genomics Platform"/>
            <consortium name="The Broad Institute Genome Sequencing Center for Infectious Disease"/>
            <person name="Wu L."/>
            <person name="Ma J."/>
        </authorList>
    </citation>
    <scope>NUCLEOTIDE SEQUENCE [LARGE SCALE GENOMIC DNA]</scope>
    <source>
        <strain evidence="2">JCM 3272</strain>
    </source>
</reference>
<comment type="caution">
    <text evidence="1">The sequence shown here is derived from an EMBL/GenBank/DDBJ whole genome shotgun (WGS) entry which is preliminary data.</text>
</comment>
<gene>
    <name evidence="1" type="ORF">GCM10010170_003340</name>
</gene>
<accession>A0ABP5SCT1</accession>
<dbReference type="EMBL" id="BAAARV010000004">
    <property type="protein sequence ID" value="GAA2327523.1"/>
    <property type="molecule type" value="Genomic_DNA"/>
</dbReference>
<organism evidence="1 2">
    <name type="scientific">Dactylosporangium salmoneum</name>
    <dbReference type="NCBI Taxonomy" id="53361"/>
    <lineage>
        <taxon>Bacteria</taxon>
        <taxon>Bacillati</taxon>
        <taxon>Actinomycetota</taxon>
        <taxon>Actinomycetes</taxon>
        <taxon>Micromonosporales</taxon>
        <taxon>Micromonosporaceae</taxon>
        <taxon>Dactylosporangium</taxon>
    </lineage>
</organism>
<dbReference type="Proteomes" id="UP001501444">
    <property type="component" value="Unassembled WGS sequence"/>
</dbReference>
<sequence length="350" mass="35330">MSRTWSFANDSIIIEAAGGAAGLGSGAHTILAYINVAGSGTGVIQLRAGTTPVRSLLSDSGKFFADGDFTGGPTSETGVWAIVGYSKAAGSATIRWHYWSPTTGTWAHSNGSVLGDPGAAIDNIWLGKAYNRGNFTGAAIGVWAAALTDMQVEAAGHTALQDWYDLNPAALWAFNQAADTDLVLDLTGGGADQTSIVNTSPAVGTDPPGWSYTISSGITLDLPIAVETSSALALGRGKRHTLGVAAESSTALTLGRSKARTLATATETCTALTLAAGKARKLAVAGETTTALPLGRAKRRTLPPASEIDAAVQLSASGGVVTRPGGFLVAGGRARGTLAAGGRSSTLEAS</sequence>
<protein>
    <submittedName>
        <fullName evidence="1">Uncharacterized protein</fullName>
    </submittedName>
</protein>
<evidence type="ECO:0000313" key="1">
    <source>
        <dbReference type="EMBL" id="GAA2327523.1"/>
    </source>
</evidence>
<keyword evidence="2" id="KW-1185">Reference proteome</keyword>
<proteinExistence type="predicted"/>
<evidence type="ECO:0000313" key="2">
    <source>
        <dbReference type="Proteomes" id="UP001501444"/>
    </source>
</evidence>
<name>A0ABP5SCT1_9ACTN</name>
<dbReference type="RefSeq" id="WP_344610373.1">
    <property type="nucleotide sequence ID" value="NZ_BAAARV010000004.1"/>
</dbReference>